<name>U2SB69_9BACL</name>
<evidence type="ECO:0000256" key="1">
    <source>
        <dbReference type="SAM" id="Phobius"/>
    </source>
</evidence>
<feature type="transmembrane region" description="Helical" evidence="1">
    <location>
        <begin position="116"/>
        <end position="138"/>
    </location>
</feature>
<feature type="transmembrane region" description="Helical" evidence="1">
    <location>
        <begin position="7"/>
        <end position="24"/>
    </location>
</feature>
<dbReference type="PATRIC" id="fig|1321820.3.peg.334"/>
<sequence>MSKYIKIKEIIFYSIFFLILYFVLRDLKELVEFYQFDTNALDLTADGVALRNRFFSSSYDPAVMYRAIIDYTILLLPLMIVVALYKYNKIKNKSFKYLIGKSKSINKYLLTLKIRVSLLPVVFFYIVLLIYTVVSYILTGFKVRKGANFDDFVPENNIFSFVNGSFFGYIVLLVVFTGMYIFFTTMLLITLIDYGYNYIYLTNCK</sequence>
<dbReference type="RefSeq" id="WP_021752703.1">
    <property type="nucleotide sequence ID" value="NZ_KI271820.1"/>
</dbReference>
<reference evidence="2 3" key="1">
    <citation type="submission" date="2013-08" db="EMBL/GenBank/DDBJ databases">
        <authorList>
            <person name="Weinstock G."/>
            <person name="Sodergren E."/>
            <person name="Wylie T."/>
            <person name="Fulton L."/>
            <person name="Fulton R."/>
            <person name="Fronick C."/>
            <person name="O'Laughlin M."/>
            <person name="Godfrey J."/>
            <person name="Miner T."/>
            <person name="Herter B."/>
            <person name="Appelbaum E."/>
            <person name="Cordes M."/>
            <person name="Lek S."/>
            <person name="Wollam A."/>
            <person name="Pepin K.H."/>
            <person name="Palsikar V.B."/>
            <person name="Mitreva M."/>
            <person name="Wilson R.K."/>
        </authorList>
    </citation>
    <scope>NUCLEOTIDE SEQUENCE [LARGE SCALE GENOMIC DNA]</scope>
    <source>
        <strain evidence="2 3">ATCC 700627</strain>
    </source>
</reference>
<evidence type="ECO:0000313" key="3">
    <source>
        <dbReference type="Proteomes" id="UP000016637"/>
    </source>
</evidence>
<feature type="transmembrane region" description="Helical" evidence="1">
    <location>
        <begin position="158"/>
        <end position="183"/>
    </location>
</feature>
<proteinExistence type="predicted"/>
<dbReference type="HOGENOM" id="CLU_1335931_0_0_9"/>
<dbReference type="EMBL" id="AWVP01000019">
    <property type="protein sequence ID" value="ERK59987.1"/>
    <property type="molecule type" value="Genomic_DNA"/>
</dbReference>
<dbReference type="Proteomes" id="UP000016637">
    <property type="component" value="Unassembled WGS sequence"/>
</dbReference>
<comment type="caution">
    <text evidence="2">The sequence shown here is derived from an EMBL/GenBank/DDBJ whole genome shotgun (WGS) entry which is preliminary data.</text>
</comment>
<keyword evidence="1" id="KW-1133">Transmembrane helix</keyword>
<protein>
    <submittedName>
        <fullName evidence="2">Uncharacterized protein</fullName>
    </submittedName>
</protein>
<dbReference type="AlphaFoldDB" id="U2SB69"/>
<keyword evidence="1" id="KW-0472">Membrane</keyword>
<gene>
    <name evidence="2" type="ORF">HMPREF1983_00341</name>
</gene>
<dbReference type="eggNOG" id="ENOG5030532">
    <property type="taxonomic scope" value="Bacteria"/>
</dbReference>
<evidence type="ECO:0000313" key="2">
    <source>
        <dbReference type="EMBL" id="ERK59987.1"/>
    </source>
</evidence>
<accession>U2SB69</accession>
<keyword evidence="1" id="KW-0812">Transmembrane</keyword>
<organism evidence="2 3">
    <name type="scientific">Gemella bergeri ATCC 700627</name>
    <dbReference type="NCBI Taxonomy" id="1321820"/>
    <lineage>
        <taxon>Bacteria</taxon>
        <taxon>Bacillati</taxon>
        <taxon>Bacillota</taxon>
        <taxon>Bacilli</taxon>
        <taxon>Bacillales</taxon>
        <taxon>Gemellaceae</taxon>
        <taxon>Gemella</taxon>
    </lineage>
</organism>
<keyword evidence="3" id="KW-1185">Reference proteome</keyword>
<feature type="transmembrane region" description="Helical" evidence="1">
    <location>
        <begin position="63"/>
        <end position="85"/>
    </location>
</feature>